<dbReference type="AlphaFoldDB" id="A0A1M6W5B7"/>
<keyword evidence="1" id="KW-0732">Signal</keyword>
<name>A0A1M6W5B7_REIAG</name>
<evidence type="ECO:0000313" key="3">
    <source>
        <dbReference type="Proteomes" id="UP000184474"/>
    </source>
</evidence>
<evidence type="ECO:0000256" key="1">
    <source>
        <dbReference type="SAM" id="SignalP"/>
    </source>
</evidence>
<dbReference type="EMBL" id="FRAA01000010">
    <property type="protein sequence ID" value="SHK88952.1"/>
    <property type="molecule type" value="Genomic_DNA"/>
</dbReference>
<dbReference type="Proteomes" id="UP000184474">
    <property type="component" value="Unassembled WGS sequence"/>
</dbReference>
<gene>
    <name evidence="2" type="ORF">SAMN04488028_110132</name>
</gene>
<sequence>MTTRFYYMLVLTFTVLRFSQAQCPTPNFSIPSSVCIGENISITNSSVNADSFQWDFCSGTAENLTLVESIATINELNKSFDLATVNDGSQFARIFITSSGNNNLIRGDYSNDDDSFTYTNLGNLVTAPTGIDLFQENGTWFAIVASNDGPFYRLTFTDGITTIPDVETLTGLTTISRNGGLKIVQQGDDIFAIS</sequence>
<evidence type="ECO:0008006" key="4">
    <source>
        <dbReference type="Google" id="ProtNLM"/>
    </source>
</evidence>
<reference evidence="3" key="1">
    <citation type="submission" date="2016-11" db="EMBL/GenBank/DDBJ databases">
        <authorList>
            <person name="Varghese N."/>
            <person name="Submissions S."/>
        </authorList>
    </citation>
    <scope>NUCLEOTIDE SEQUENCE [LARGE SCALE GENOMIC DNA]</scope>
    <source>
        <strain evidence="3">DSM 26134</strain>
    </source>
</reference>
<proteinExistence type="predicted"/>
<dbReference type="STRING" id="156994.SAMN04488028_110132"/>
<organism evidence="2 3">
    <name type="scientific">Reichenbachiella agariperforans</name>
    <dbReference type="NCBI Taxonomy" id="156994"/>
    <lineage>
        <taxon>Bacteria</taxon>
        <taxon>Pseudomonadati</taxon>
        <taxon>Bacteroidota</taxon>
        <taxon>Cytophagia</taxon>
        <taxon>Cytophagales</taxon>
        <taxon>Reichenbachiellaceae</taxon>
        <taxon>Reichenbachiella</taxon>
    </lineage>
</organism>
<feature type="signal peptide" evidence="1">
    <location>
        <begin position="1"/>
        <end position="21"/>
    </location>
</feature>
<feature type="non-terminal residue" evidence="2">
    <location>
        <position position="194"/>
    </location>
</feature>
<accession>A0A1M6W5B7</accession>
<evidence type="ECO:0000313" key="2">
    <source>
        <dbReference type="EMBL" id="SHK88952.1"/>
    </source>
</evidence>
<protein>
    <recommendedName>
        <fullName evidence="4">PKD domain-containing protein</fullName>
    </recommendedName>
</protein>
<feature type="chain" id="PRO_5012409845" description="PKD domain-containing protein" evidence="1">
    <location>
        <begin position="22"/>
        <end position="194"/>
    </location>
</feature>
<keyword evidence="3" id="KW-1185">Reference proteome</keyword>